<comment type="similarity">
    <text evidence="3">Belongs to the flavoredoxin family.</text>
</comment>
<dbReference type="GO" id="GO:0016646">
    <property type="term" value="F:oxidoreductase activity, acting on the CH-NH group of donors, NAD or NADP as acceptor"/>
    <property type="evidence" value="ECO:0007669"/>
    <property type="project" value="UniProtKB-ARBA"/>
</dbReference>
<name>A0A9D9H3S9_9BACT</name>
<dbReference type="EMBL" id="JADIMW010000041">
    <property type="protein sequence ID" value="MBO8438065.1"/>
    <property type="molecule type" value="Genomic_DNA"/>
</dbReference>
<dbReference type="SUPFAM" id="SSF50475">
    <property type="entry name" value="FMN-binding split barrel"/>
    <property type="match status" value="1"/>
</dbReference>
<reference evidence="5" key="2">
    <citation type="journal article" date="2021" name="PeerJ">
        <title>Extensive microbial diversity within the chicken gut microbiome revealed by metagenomics and culture.</title>
        <authorList>
            <person name="Gilroy R."/>
            <person name="Ravi A."/>
            <person name="Getino M."/>
            <person name="Pursley I."/>
            <person name="Horton D.L."/>
            <person name="Alikhan N.F."/>
            <person name="Baker D."/>
            <person name="Gharbi K."/>
            <person name="Hall N."/>
            <person name="Watson M."/>
            <person name="Adriaenssens E.M."/>
            <person name="Foster-Nyarko E."/>
            <person name="Jarju S."/>
            <person name="Secka A."/>
            <person name="Antonio M."/>
            <person name="Oren A."/>
            <person name="Chaudhuri R.R."/>
            <person name="La Ragione R."/>
            <person name="Hildebrand F."/>
            <person name="Pallen M.J."/>
        </authorList>
    </citation>
    <scope>NUCLEOTIDE SEQUENCE</scope>
    <source>
        <strain evidence="5">G3-4614</strain>
    </source>
</reference>
<evidence type="ECO:0000259" key="4">
    <source>
        <dbReference type="SMART" id="SM00903"/>
    </source>
</evidence>
<dbReference type="InterPro" id="IPR002563">
    <property type="entry name" value="Flavin_Rdtase-like_dom"/>
</dbReference>
<accession>A0A9D9H3S9</accession>
<evidence type="ECO:0000313" key="6">
    <source>
        <dbReference type="Proteomes" id="UP000823636"/>
    </source>
</evidence>
<dbReference type="PANTHER" id="PTHR43567">
    <property type="entry name" value="FLAVOREDOXIN-RELATED-RELATED"/>
    <property type="match status" value="1"/>
</dbReference>
<comment type="cofactor">
    <cofactor evidence="1">
        <name>FMN</name>
        <dbReference type="ChEBI" id="CHEBI:58210"/>
    </cofactor>
</comment>
<dbReference type="Proteomes" id="UP000823636">
    <property type="component" value="Unassembled WGS sequence"/>
</dbReference>
<gene>
    <name evidence="5" type="ORF">IAC54_04110</name>
</gene>
<reference evidence="5" key="1">
    <citation type="submission" date="2020-10" db="EMBL/GenBank/DDBJ databases">
        <authorList>
            <person name="Gilroy R."/>
        </authorList>
    </citation>
    <scope>NUCLEOTIDE SEQUENCE</scope>
    <source>
        <strain evidence="5">G3-4614</strain>
    </source>
</reference>
<evidence type="ECO:0000256" key="1">
    <source>
        <dbReference type="ARBA" id="ARBA00001917"/>
    </source>
</evidence>
<dbReference type="Pfam" id="PF01613">
    <property type="entry name" value="Flavin_Reduct"/>
    <property type="match status" value="1"/>
</dbReference>
<protein>
    <submittedName>
        <fullName evidence="5">Flavin reductase family protein</fullName>
    </submittedName>
</protein>
<dbReference type="InterPro" id="IPR012349">
    <property type="entry name" value="Split_barrel_FMN-bd"/>
</dbReference>
<dbReference type="GO" id="GO:0010181">
    <property type="term" value="F:FMN binding"/>
    <property type="evidence" value="ECO:0007669"/>
    <property type="project" value="InterPro"/>
</dbReference>
<feature type="domain" description="Flavin reductase like" evidence="4">
    <location>
        <begin position="11"/>
        <end position="159"/>
    </location>
</feature>
<evidence type="ECO:0000313" key="5">
    <source>
        <dbReference type="EMBL" id="MBO8438065.1"/>
    </source>
</evidence>
<dbReference type="Gene3D" id="2.30.110.10">
    <property type="entry name" value="Electron Transport, Fmn-binding Protein, Chain A"/>
    <property type="match status" value="1"/>
</dbReference>
<dbReference type="InterPro" id="IPR052174">
    <property type="entry name" value="Flavoredoxin"/>
</dbReference>
<dbReference type="SMART" id="SM00903">
    <property type="entry name" value="Flavin_Reduct"/>
    <property type="match status" value="1"/>
</dbReference>
<dbReference type="AlphaFoldDB" id="A0A9D9H3S9"/>
<organism evidence="5 6">
    <name type="scientific">Candidatus Caccoplasma merdipullorum</name>
    <dbReference type="NCBI Taxonomy" id="2840718"/>
    <lineage>
        <taxon>Bacteria</taxon>
        <taxon>Pseudomonadati</taxon>
        <taxon>Bacteroidota</taxon>
        <taxon>Bacteroidia</taxon>
        <taxon>Bacteroidales</taxon>
        <taxon>Bacteroidaceae</taxon>
        <taxon>Bacteroidaceae incertae sedis</taxon>
        <taxon>Candidatus Caccoplasma</taxon>
    </lineage>
</organism>
<keyword evidence="2" id="KW-0285">Flavoprotein</keyword>
<dbReference type="PANTHER" id="PTHR43567:SF1">
    <property type="entry name" value="FLAVOREDOXIN"/>
    <property type="match status" value="1"/>
</dbReference>
<proteinExistence type="inferred from homology"/>
<comment type="caution">
    <text evidence="5">The sequence shown here is derived from an EMBL/GenBank/DDBJ whole genome shotgun (WGS) entry which is preliminary data.</text>
</comment>
<sequence length="180" mass="19739">MEETAIERALLYIEPGPVVLVTTFDGVKNNVMTISWTMAIDFAQRMVITTGEWNHSFKALMETGECVVCIPSASMIETVVRIGMVSGADADKFAMFNLTPLPAKNVKAPLIGECIACLECKVADYIEEYGFIVLQVVRVAENPDCTDKRLVHARGDGTFVADGETYNCRELMLAKLPPGL</sequence>
<evidence type="ECO:0000256" key="2">
    <source>
        <dbReference type="ARBA" id="ARBA00022630"/>
    </source>
</evidence>
<evidence type="ECO:0000256" key="3">
    <source>
        <dbReference type="ARBA" id="ARBA00038054"/>
    </source>
</evidence>